<reference evidence="1" key="1">
    <citation type="submission" date="2014-05" db="EMBL/GenBank/DDBJ databases">
        <authorList>
            <person name="Chronopoulou M."/>
        </authorList>
    </citation>
    <scope>NUCLEOTIDE SEQUENCE</scope>
    <source>
        <tissue evidence="1">Whole organism</tissue>
    </source>
</reference>
<sequence length="48" mass="5438">MICITLHKKIYHIIFAIAVAQRSLDDHTTYFCPSPHASEPSYSKSKST</sequence>
<organism evidence="1">
    <name type="scientific">Lepeophtheirus salmonis</name>
    <name type="common">Salmon louse</name>
    <name type="synonym">Caligus salmonis</name>
    <dbReference type="NCBI Taxonomy" id="72036"/>
    <lineage>
        <taxon>Eukaryota</taxon>
        <taxon>Metazoa</taxon>
        <taxon>Ecdysozoa</taxon>
        <taxon>Arthropoda</taxon>
        <taxon>Crustacea</taxon>
        <taxon>Multicrustacea</taxon>
        <taxon>Hexanauplia</taxon>
        <taxon>Copepoda</taxon>
        <taxon>Siphonostomatoida</taxon>
        <taxon>Caligidae</taxon>
        <taxon>Lepeophtheirus</taxon>
    </lineage>
</organism>
<dbReference type="EMBL" id="HACA01018274">
    <property type="protein sequence ID" value="CDW35635.1"/>
    <property type="molecule type" value="Transcribed_RNA"/>
</dbReference>
<protein>
    <submittedName>
        <fullName evidence="1">Uncharacterized protein</fullName>
    </submittedName>
</protein>
<evidence type="ECO:0000313" key="1">
    <source>
        <dbReference type="EMBL" id="CDW35635.1"/>
    </source>
</evidence>
<name>A0A0K2UC52_LEPSM</name>
<dbReference type="AlphaFoldDB" id="A0A0K2UC52"/>
<accession>A0A0K2UC52</accession>
<proteinExistence type="predicted"/>